<gene>
    <name evidence="2" type="ORF">QN277_011152</name>
</gene>
<proteinExistence type="predicted"/>
<accession>A0AAE1MY10</accession>
<organism evidence="2 3">
    <name type="scientific">Acacia crassicarpa</name>
    <name type="common">northern wattle</name>
    <dbReference type="NCBI Taxonomy" id="499986"/>
    <lineage>
        <taxon>Eukaryota</taxon>
        <taxon>Viridiplantae</taxon>
        <taxon>Streptophyta</taxon>
        <taxon>Embryophyta</taxon>
        <taxon>Tracheophyta</taxon>
        <taxon>Spermatophyta</taxon>
        <taxon>Magnoliopsida</taxon>
        <taxon>eudicotyledons</taxon>
        <taxon>Gunneridae</taxon>
        <taxon>Pentapetalae</taxon>
        <taxon>rosids</taxon>
        <taxon>fabids</taxon>
        <taxon>Fabales</taxon>
        <taxon>Fabaceae</taxon>
        <taxon>Caesalpinioideae</taxon>
        <taxon>mimosoid clade</taxon>
        <taxon>Acacieae</taxon>
        <taxon>Acacia</taxon>
    </lineage>
</organism>
<evidence type="ECO:0000313" key="3">
    <source>
        <dbReference type="Proteomes" id="UP001293593"/>
    </source>
</evidence>
<reference evidence="2" key="1">
    <citation type="submission" date="2023-10" db="EMBL/GenBank/DDBJ databases">
        <title>Chromosome-level genome of the transformable northern wattle, Acacia crassicarpa.</title>
        <authorList>
            <person name="Massaro I."/>
            <person name="Sinha N.R."/>
            <person name="Poethig S."/>
            <person name="Leichty A.R."/>
        </authorList>
    </citation>
    <scope>NUCLEOTIDE SEQUENCE</scope>
    <source>
        <strain evidence="2">Acra3RX</strain>
        <tissue evidence="2">Leaf</tissue>
    </source>
</reference>
<keyword evidence="3" id="KW-1185">Reference proteome</keyword>
<dbReference type="EMBL" id="JAWXYG010000002">
    <property type="protein sequence ID" value="KAK4279358.1"/>
    <property type="molecule type" value="Genomic_DNA"/>
</dbReference>
<evidence type="ECO:0000256" key="1">
    <source>
        <dbReference type="SAM" id="MobiDB-lite"/>
    </source>
</evidence>
<dbReference type="Proteomes" id="UP001293593">
    <property type="component" value="Unassembled WGS sequence"/>
</dbReference>
<sequence length="75" mass="9399">MEMERVFEFPHTHLDRQPRKRPRLGWDVTEPPKLEKPVLRESLHYDLICFHFYVQYHLHFQKEYVVQYQMELQAI</sequence>
<dbReference type="AlphaFoldDB" id="A0AAE1MY10"/>
<name>A0AAE1MY10_9FABA</name>
<feature type="compositionally biased region" description="Basic and acidic residues" evidence="1">
    <location>
        <begin position="1"/>
        <end position="17"/>
    </location>
</feature>
<feature type="region of interest" description="Disordered" evidence="1">
    <location>
        <begin position="1"/>
        <end position="26"/>
    </location>
</feature>
<evidence type="ECO:0000313" key="2">
    <source>
        <dbReference type="EMBL" id="KAK4279358.1"/>
    </source>
</evidence>
<protein>
    <submittedName>
        <fullName evidence="2">Uncharacterized protein</fullName>
    </submittedName>
</protein>
<comment type="caution">
    <text evidence="2">The sequence shown here is derived from an EMBL/GenBank/DDBJ whole genome shotgun (WGS) entry which is preliminary data.</text>
</comment>